<dbReference type="Proteomes" id="UP001477278">
    <property type="component" value="Unassembled WGS sequence"/>
</dbReference>
<dbReference type="EMBL" id="JBDPZN010000020">
    <property type="protein sequence ID" value="MEO3684638.1"/>
    <property type="molecule type" value="Genomic_DNA"/>
</dbReference>
<sequence length="240" mass="26972">MPLSHSFEDLTQTFRVQVEAHFKFQQLISVDRPEAVGNVEISVNAMLNAFHNLYDLMQQELNSPVDWYNTPELCIILAIRNARHHNKANRIRSLYNYHAQTAQTPKTEHKYYYANFLANPEEVGGSFFDIPLSWGDLQDLLALPRGESRLRASAEGIIRGYINADLIEASAAEAGVEAKDIFINFVPLAMNAGIKLYPFIEDHLTPKSVEAKSFLSLFGSVKPSLTTEPDCDVLPFSLPS</sequence>
<gene>
    <name evidence="1" type="ORF">ABHN84_20450</name>
</gene>
<accession>A0ABV0FUX5</accession>
<name>A0ABV0FUX5_9GAMM</name>
<dbReference type="RefSeq" id="WP_347691024.1">
    <property type="nucleotide sequence ID" value="NZ_JBDPZN010000020.1"/>
</dbReference>
<keyword evidence="2" id="KW-1185">Reference proteome</keyword>
<reference evidence="1 2" key="1">
    <citation type="submission" date="2024-05" db="EMBL/GenBank/DDBJ databases">
        <title>Genome sequencing of Marine Estuary Bacteria, Shewanella vesiculosa and S. baltica, and Pseudomonas syringae.</title>
        <authorList>
            <person name="Gurung A."/>
            <person name="Maclea K.S."/>
        </authorList>
    </citation>
    <scope>NUCLEOTIDE SEQUENCE [LARGE SCALE GENOMIC DNA]</scope>
    <source>
        <strain evidence="1 2">1A</strain>
    </source>
</reference>
<organism evidence="1 2">
    <name type="scientific">Shewanella vesiculosa</name>
    <dbReference type="NCBI Taxonomy" id="518738"/>
    <lineage>
        <taxon>Bacteria</taxon>
        <taxon>Pseudomonadati</taxon>
        <taxon>Pseudomonadota</taxon>
        <taxon>Gammaproteobacteria</taxon>
        <taxon>Alteromonadales</taxon>
        <taxon>Shewanellaceae</taxon>
        <taxon>Shewanella</taxon>
    </lineage>
</organism>
<comment type="caution">
    <text evidence="1">The sequence shown here is derived from an EMBL/GenBank/DDBJ whole genome shotgun (WGS) entry which is preliminary data.</text>
</comment>
<evidence type="ECO:0000313" key="1">
    <source>
        <dbReference type="EMBL" id="MEO3684638.1"/>
    </source>
</evidence>
<evidence type="ECO:0000313" key="2">
    <source>
        <dbReference type="Proteomes" id="UP001477278"/>
    </source>
</evidence>
<evidence type="ECO:0008006" key="3">
    <source>
        <dbReference type="Google" id="ProtNLM"/>
    </source>
</evidence>
<protein>
    <recommendedName>
        <fullName evidence="3">DUF2612 domain-containing protein</fullName>
    </recommendedName>
</protein>
<proteinExistence type="predicted"/>